<accession>A0ABV1WU63</accession>
<dbReference type="RefSeq" id="WP_350780237.1">
    <property type="nucleotide sequence ID" value="NZ_JBEPEK010000070.1"/>
</dbReference>
<name>A0ABV1WU63_9ACTN</name>
<evidence type="ECO:0000313" key="1">
    <source>
        <dbReference type="EMBL" id="MER7180306.1"/>
    </source>
</evidence>
<reference evidence="1 2" key="1">
    <citation type="submission" date="2024-06" db="EMBL/GenBank/DDBJ databases">
        <title>The Natural Products Discovery Center: Release of the First 8490 Sequenced Strains for Exploring Actinobacteria Biosynthetic Diversity.</title>
        <authorList>
            <person name="Kalkreuter E."/>
            <person name="Kautsar S.A."/>
            <person name="Yang D."/>
            <person name="Bader C.D."/>
            <person name="Teijaro C.N."/>
            <person name="Fluegel L."/>
            <person name="Davis C.M."/>
            <person name="Simpson J.R."/>
            <person name="Lauterbach L."/>
            <person name="Steele A.D."/>
            <person name="Gui C."/>
            <person name="Meng S."/>
            <person name="Li G."/>
            <person name="Viehrig K."/>
            <person name="Ye F."/>
            <person name="Su P."/>
            <person name="Kiefer A.F."/>
            <person name="Nichols A."/>
            <person name="Cepeda A.J."/>
            <person name="Yan W."/>
            <person name="Fan B."/>
            <person name="Jiang Y."/>
            <person name="Adhikari A."/>
            <person name="Zheng C.-J."/>
            <person name="Schuster L."/>
            <person name="Cowan T.M."/>
            <person name="Smanski M.J."/>
            <person name="Chevrette M.G."/>
            <person name="De Carvalho L.P.S."/>
            <person name="Shen B."/>
        </authorList>
    </citation>
    <scope>NUCLEOTIDE SEQUENCE [LARGE SCALE GENOMIC DNA]</scope>
    <source>
        <strain evidence="1 2">NPDC000234</strain>
    </source>
</reference>
<dbReference type="Proteomes" id="UP001474181">
    <property type="component" value="Unassembled WGS sequence"/>
</dbReference>
<sequence length="245" mass="25712">MHEVNELINVDDPAWPLLLQELSGTGVAVEVLPGDPETGRACLLQLQVSARSNLGGIVLNCGGLMVDSGWLRIFGSPSGAGAEGLPGLAEINAMPATFDPAWPSGAGLVVAHDVLGGVFTLNGGNPREAGRPGEPGEILYFAPDALGWEALGAGHSAWLSWILSGGLQEFYEGLRWDGWRDEVSVLNGRQGLSFFPPLWSAEARQDLSAAGRRAVPMAELLSLSRNSCLQFDGADPGFLGLAPKS</sequence>
<dbReference type="Pfam" id="PF10946">
    <property type="entry name" value="DUF2625"/>
    <property type="match status" value="1"/>
</dbReference>
<protein>
    <submittedName>
        <fullName evidence="1">DUF2625 family protein</fullName>
    </submittedName>
</protein>
<dbReference type="NCBIfam" id="NF008496">
    <property type="entry name" value="PRK11408.1-3"/>
    <property type="match status" value="1"/>
</dbReference>
<dbReference type="EMBL" id="JBEPEK010000070">
    <property type="protein sequence ID" value="MER7180306.1"/>
    <property type="molecule type" value="Genomic_DNA"/>
</dbReference>
<keyword evidence="2" id="KW-1185">Reference proteome</keyword>
<dbReference type="InterPro" id="IPR021239">
    <property type="entry name" value="DUF2625"/>
</dbReference>
<proteinExistence type="predicted"/>
<comment type="caution">
    <text evidence="1">The sequence shown here is derived from an EMBL/GenBank/DDBJ whole genome shotgun (WGS) entry which is preliminary data.</text>
</comment>
<evidence type="ECO:0000313" key="2">
    <source>
        <dbReference type="Proteomes" id="UP001474181"/>
    </source>
</evidence>
<gene>
    <name evidence="1" type="ORF">ABT404_12630</name>
</gene>
<organism evidence="1 2">
    <name type="scientific">Streptomyces hyaluromycini</name>
    <dbReference type="NCBI Taxonomy" id="1377993"/>
    <lineage>
        <taxon>Bacteria</taxon>
        <taxon>Bacillati</taxon>
        <taxon>Actinomycetota</taxon>
        <taxon>Actinomycetes</taxon>
        <taxon>Kitasatosporales</taxon>
        <taxon>Streptomycetaceae</taxon>
        <taxon>Streptomyces</taxon>
    </lineage>
</organism>